<comment type="function">
    <text evidence="5">Involved in formation and maintenance of cell shape.</text>
</comment>
<dbReference type="RefSeq" id="WP_076341908.1">
    <property type="nucleotide sequence ID" value="NZ_CAJTMI010000078.1"/>
</dbReference>
<keyword evidence="8" id="KW-1185">Reference proteome</keyword>
<feature type="domain" description="Rod shape-determining protein MreC beta-barrel core" evidence="6">
    <location>
        <begin position="120"/>
        <end position="272"/>
    </location>
</feature>
<dbReference type="InterPro" id="IPR042175">
    <property type="entry name" value="Cell/Rod_MreC_2"/>
</dbReference>
<dbReference type="GO" id="GO:0008360">
    <property type="term" value="P:regulation of cell shape"/>
    <property type="evidence" value="ECO:0007669"/>
    <property type="project" value="UniProtKB-KW"/>
</dbReference>
<evidence type="ECO:0000256" key="1">
    <source>
        <dbReference type="ARBA" id="ARBA00009369"/>
    </source>
</evidence>
<comment type="similarity">
    <text evidence="1 5">Belongs to the MreC family.</text>
</comment>
<reference evidence="7 8" key="1">
    <citation type="submission" date="2016-11" db="EMBL/GenBank/DDBJ databases">
        <title>Description of two novel members of the family Erysipelotrichaceae: Ileibacterium lipovorans gen. nov., sp. nov. and Dubosiella newyorkensis, gen. nov., sp. nov.</title>
        <authorList>
            <person name="Cox L.M."/>
            <person name="Sohn J."/>
            <person name="Tyrrell K.L."/>
            <person name="Citron D.M."/>
            <person name="Lawson P.A."/>
            <person name="Patel N.B."/>
            <person name="Iizumi T."/>
            <person name="Perez-Perez G.I."/>
            <person name="Goldstein E.J."/>
            <person name="Blaser M.J."/>
        </authorList>
    </citation>
    <scope>NUCLEOTIDE SEQUENCE [LARGE SCALE GENOMIC DNA]</scope>
    <source>
        <strain evidence="7 8">NYU-BL-A4</strain>
    </source>
</reference>
<comment type="caution">
    <text evidence="7">The sequence shown here is derived from an EMBL/GenBank/DDBJ whole genome shotgun (WGS) entry which is preliminary data.</text>
</comment>
<dbReference type="PANTHER" id="PTHR34138">
    <property type="entry name" value="CELL SHAPE-DETERMINING PROTEIN MREC"/>
    <property type="match status" value="1"/>
</dbReference>
<dbReference type="STRING" id="1862672.BO225_08900"/>
<name>A0A1U7NKX9_9FIRM</name>
<evidence type="ECO:0000313" key="8">
    <source>
        <dbReference type="Proteomes" id="UP000186705"/>
    </source>
</evidence>
<evidence type="ECO:0000259" key="6">
    <source>
        <dbReference type="Pfam" id="PF04085"/>
    </source>
</evidence>
<dbReference type="OrthoDB" id="9792313at2"/>
<accession>A0A1U7NKX9</accession>
<evidence type="ECO:0000313" key="7">
    <source>
        <dbReference type="EMBL" id="OLU45252.1"/>
    </source>
</evidence>
<evidence type="ECO:0000256" key="3">
    <source>
        <dbReference type="ARBA" id="ARBA00022960"/>
    </source>
</evidence>
<dbReference type="Gene3D" id="2.40.10.350">
    <property type="entry name" value="Rod shape-determining protein MreC, domain 2"/>
    <property type="match status" value="1"/>
</dbReference>
<proteinExistence type="inferred from homology"/>
<organism evidence="7 8">
    <name type="scientific">Dubosiella newyorkensis</name>
    <dbReference type="NCBI Taxonomy" id="1862672"/>
    <lineage>
        <taxon>Bacteria</taxon>
        <taxon>Bacillati</taxon>
        <taxon>Bacillota</taxon>
        <taxon>Erysipelotrichia</taxon>
        <taxon>Erysipelotrichales</taxon>
        <taxon>Erysipelotrichaceae</taxon>
        <taxon>Dubosiella</taxon>
    </lineage>
</organism>
<dbReference type="AlphaFoldDB" id="A0A1U7NKX9"/>
<gene>
    <name evidence="7" type="ORF">BO225_08900</name>
</gene>
<evidence type="ECO:0000256" key="5">
    <source>
        <dbReference type="PIRNR" id="PIRNR038471"/>
    </source>
</evidence>
<dbReference type="GO" id="GO:0005886">
    <property type="term" value="C:plasma membrane"/>
    <property type="evidence" value="ECO:0007669"/>
    <property type="project" value="TreeGrafter"/>
</dbReference>
<dbReference type="Proteomes" id="UP000186705">
    <property type="component" value="Unassembled WGS sequence"/>
</dbReference>
<dbReference type="PANTHER" id="PTHR34138:SF1">
    <property type="entry name" value="CELL SHAPE-DETERMINING PROTEIN MREC"/>
    <property type="match status" value="1"/>
</dbReference>
<sequence length="278" mass="30901">MKKLTRLQRILISAILVVTLIGSLMLALRQNTMTNIGYSAWTYIKYGLIDYPITSLSNMISDVSNLWHVYDDNVYLNEQLATQRSYETMYQDERNKNRELEKLLDLQGGMEEALRVNCSVLSRPVQNWNQSVTLSAGKNQNIEENMLVTSSEGAVGLIEHVETTTSQVRLLTSPELRNDIAIQIALDDGTNVEGILQRYDTKRKAYQVNLFDHDVTVANGQQVATSGKGGNYPAGVLIGTVVDTVIGDDAIVSTIYVKPVSNIQSFNYVSVIGMKKSA</sequence>
<dbReference type="NCBIfam" id="TIGR00219">
    <property type="entry name" value="mreC"/>
    <property type="match status" value="1"/>
</dbReference>
<evidence type="ECO:0000256" key="4">
    <source>
        <dbReference type="ARBA" id="ARBA00032089"/>
    </source>
</evidence>
<dbReference type="Gene3D" id="2.40.10.340">
    <property type="entry name" value="Rod shape-determining protein MreC, domain 1"/>
    <property type="match status" value="1"/>
</dbReference>
<evidence type="ECO:0000256" key="2">
    <source>
        <dbReference type="ARBA" id="ARBA00013855"/>
    </source>
</evidence>
<dbReference type="GeneID" id="78276056"/>
<dbReference type="PIRSF" id="PIRSF038471">
    <property type="entry name" value="MreC"/>
    <property type="match status" value="1"/>
</dbReference>
<dbReference type="InterPro" id="IPR007221">
    <property type="entry name" value="MreC"/>
</dbReference>
<dbReference type="EMBL" id="MPKA01000087">
    <property type="protein sequence ID" value="OLU45252.1"/>
    <property type="molecule type" value="Genomic_DNA"/>
</dbReference>
<protein>
    <recommendedName>
        <fullName evidence="2 5">Cell shape-determining protein MreC</fullName>
    </recommendedName>
    <alternativeName>
        <fullName evidence="4 5">Cell shape protein MreC</fullName>
    </alternativeName>
</protein>
<dbReference type="InterPro" id="IPR055342">
    <property type="entry name" value="MreC_beta-barrel_core"/>
</dbReference>
<keyword evidence="3 5" id="KW-0133">Cell shape</keyword>
<dbReference type="InterPro" id="IPR042177">
    <property type="entry name" value="Cell/Rod_1"/>
</dbReference>
<dbReference type="Pfam" id="PF04085">
    <property type="entry name" value="MreC"/>
    <property type="match status" value="1"/>
</dbReference>